<evidence type="ECO:0000313" key="2">
    <source>
        <dbReference type="Proteomes" id="UP000031883"/>
    </source>
</evidence>
<protein>
    <submittedName>
        <fullName evidence="1">Lipoprotein</fullName>
    </submittedName>
</protein>
<dbReference type="RefSeq" id="WP_051957647.1">
    <property type="nucleotide sequence ID" value="NZ_CABHXS010000060.1"/>
</dbReference>
<proteinExistence type="predicted"/>
<keyword evidence="2" id="KW-1185">Reference proteome</keyword>
<dbReference type="Proteomes" id="UP000031883">
    <property type="component" value="Chromosome"/>
</dbReference>
<name>A0ABN4FC42_9GAMM</name>
<gene>
    <name evidence="1" type="ORF">CH54_3331</name>
</gene>
<organism evidence="1 2">
    <name type="scientific">Yersinia rochesterensis</name>
    <dbReference type="NCBI Taxonomy" id="1604335"/>
    <lineage>
        <taxon>Bacteria</taxon>
        <taxon>Pseudomonadati</taxon>
        <taxon>Pseudomonadota</taxon>
        <taxon>Gammaproteobacteria</taxon>
        <taxon>Enterobacterales</taxon>
        <taxon>Yersiniaceae</taxon>
        <taxon>Yersinia</taxon>
    </lineage>
</organism>
<evidence type="ECO:0000313" key="1">
    <source>
        <dbReference type="EMBL" id="AJJ35119.1"/>
    </source>
</evidence>
<accession>A0ABN4FC42</accession>
<keyword evidence="1" id="KW-0449">Lipoprotein</keyword>
<sequence length="248" mass="28331">MKKLIKYSLLMVPVLLSGCEKDESLSPPLSGKSVSVTVKIPHEIDALPLGVMYRSTKCLKKRSNANGENYEVPGFHFTEINLKQVENSNLFESQVPFDGGGNCQWKLSNITIGIKYNAPSYFAMDIKENYANEIIFVFDKNEAQRTNWVYEDVSGDKEIIRDYYPMITTRYINGFSRELSIYGLDNKFTYRMHNANKIIYQANVHSNKLVFREAPKKQGGDFSIKYPDGSIVVDDSIFPDLKKLQSIH</sequence>
<reference evidence="1 2" key="1">
    <citation type="journal article" date="2015" name="Genome Announc.">
        <title>Thirty-Two Complete Genome Assemblies of Nine Yersinia Species, Including Y. pestis, Y. pseudotuberculosis, and Y. enterocolitica.</title>
        <authorList>
            <person name="Johnson S.L."/>
            <person name="Daligault H.E."/>
            <person name="Davenport K.W."/>
            <person name="Jaissle J."/>
            <person name="Frey K.G."/>
            <person name="Ladner J.T."/>
            <person name="Broomall S.M."/>
            <person name="Bishop-Lilly K.A."/>
            <person name="Bruce D.C."/>
            <person name="Coyne S.R."/>
            <person name="Gibbons H.S."/>
            <person name="Lo C.C."/>
            <person name="Munk A.C."/>
            <person name="Rosenzweig C.N."/>
            <person name="Koroleva G.I."/>
            <person name="Palacios G.F."/>
            <person name="Redden C.L."/>
            <person name="Xu Y."/>
            <person name="Minogue T.D."/>
            <person name="Chain P.S."/>
        </authorList>
    </citation>
    <scope>NUCLEOTIDE SEQUENCE [LARGE SCALE GENOMIC DNA]</scope>
    <source>
        <strain evidence="1 2">Y231</strain>
    </source>
</reference>
<dbReference type="PROSITE" id="PS51257">
    <property type="entry name" value="PROKAR_LIPOPROTEIN"/>
    <property type="match status" value="1"/>
</dbReference>
<dbReference type="EMBL" id="CP009997">
    <property type="protein sequence ID" value="AJJ35119.1"/>
    <property type="molecule type" value="Genomic_DNA"/>
</dbReference>